<dbReference type="Pfam" id="PF13187">
    <property type="entry name" value="Fer4_9"/>
    <property type="match status" value="1"/>
</dbReference>
<feature type="domain" description="4Fe-4S ferredoxin-type" evidence="1">
    <location>
        <begin position="10"/>
        <end position="39"/>
    </location>
</feature>
<dbReference type="AlphaFoldDB" id="A0A132NR42"/>
<evidence type="ECO:0000313" key="3">
    <source>
        <dbReference type="Proteomes" id="UP000070089"/>
    </source>
</evidence>
<reference evidence="2 3" key="1">
    <citation type="journal article" date="2015" name="Mol. Biochem. Parasitol.">
        <title>Identification of polymorphic genes for use in assemblage B genotyping assays through comparative genomics of multiple assemblage B Giardia duodenalis isolates.</title>
        <authorList>
            <person name="Wielinga C."/>
            <person name="Thompson R.C."/>
            <person name="Monis P."/>
            <person name="Ryan U."/>
        </authorList>
    </citation>
    <scope>NUCLEOTIDE SEQUENCE [LARGE SCALE GENOMIC DNA]</scope>
    <source>
        <strain evidence="2 3">BAH15c1</strain>
    </source>
</reference>
<dbReference type="Gene3D" id="3.30.70.20">
    <property type="match status" value="1"/>
</dbReference>
<dbReference type="InterPro" id="IPR017896">
    <property type="entry name" value="4Fe4S_Fe-S-bd"/>
</dbReference>
<dbReference type="EMBL" id="JXTI01000115">
    <property type="protein sequence ID" value="KWX12487.1"/>
    <property type="molecule type" value="Genomic_DNA"/>
</dbReference>
<protein>
    <submittedName>
        <fullName evidence="2">Putative oxidoreductase</fullName>
    </submittedName>
</protein>
<dbReference type="OrthoDB" id="10269554at2759"/>
<dbReference type="PROSITE" id="PS51379">
    <property type="entry name" value="4FE4S_FER_2"/>
    <property type="match status" value="2"/>
</dbReference>
<gene>
    <name evidence="2" type="ORF">QR46_3542</name>
</gene>
<name>A0A132NR42_GIAIN</name>
<proteinExistence type="predicted"/>
<dbReference type="VEuPathDB" id="GiardiaDB:QR46_3542"/>
<dbReference type="InterPro" id="IPR017900">
    <property type="entry name" value="4Fe4S_Fe_S_CS"/>
</dbReference>
<sequence length="68" mass="7193">MYACGSNSKMPVLLHEDKCDACLTCVGTCPVGIISEEKGALKVTHTEDCTECGDCVISCHTTALEVEV</sequence>
<accession>A0A132NR42</accession>
<dbReference type="PROSITE" id="PS00198">
    <property type="entry name" value="4FE4S_FER_1"/>
    <property type="match status" value="1"/>
</dbReference>
<dbReference type="SUPFAM" id="SSF54862">
    <property type="entry name" value="4Fe-4S ferredoxins"/>
    <property type="match status" value="1"/>
</dbReference>
<evidence type="ECO:0000259" key="1">
    <source>
        <dbReference type="PROSITE" id="PS51379"/>
    </source>
</evidence>
<organism evidence="2 3">
    <name type="scientific">Giardia duodenalis assemblage B</name>
    <dbReference type="NCBI Taxonomy" id="1394984"/>
    <lineage>
        <taxon>Eukaryota</taxon>
        <taxon>Metamonada</taxon>
        <taxon>Diplomonadida</taxon>
        <taxon>Hexamitidae</taxon>
        <taxon>Giardiinae</taxon>
        <taxon>Giardia</taxon>
    </lineage>
</organism>
<dbReference type="Proteomes" id="UP000070089">
    <property type="component" value="Unassembled WGS sequence"/>
</dbReference>
<feature type="domain" description="4Fe-4S ferredoxin-type" evidence="1">
    <location>
        <begin position="40"/>
        <end position="68"/>
    </location>
</feature>
<comment type="caution">
    <text evidence="2">The sequence shown here is derived from an EMBL/GenBank/DDBJ whole genome shotgun (WGS) entry which is preliminary data.</text>
</comment>
<evidence type="ECO:0000313" key="2">
    <source>
        <dbReference type="EMBL" id="KWX12487.1"/>
    </source>
</evidence>